<dbReference type="eggNOG" id="COG0510">
    <property type="taxonomic scope" value="Bacteria"/>
</dbReference>
<dbReference type="Proteomes" id="UP000027982">
    <property type="component" value="Chromosome"/>
</dbReference>
<name>A0A068NY64_FIMGI</name>
<keyword evidence="1" id="KW-0131">Cell cycle</keyword>
<gene>
    <name evidence="1" type="ORF">OP10G_3311</name>
</gene>
<dbReference type="GO" id="GO:0051301">
    <property type="term" value="P:cell division"/>
    <property type="evidence" value="ECO:0007669"/>
    <property type="project" value="UniProtKB-KW"/>
</dbReference>
<accession>A0A068NY64</accession>
<protein>
    <submittedName>
        <fullName evidence="1">Cell division protein FtsK</fullName>
    </submittedName>
</protein>
<sequence>MHRWNVSTPIFFDLWCPSTRPPTRFGSTRGPCCMIVYGDPSYRQPLSALVRELRAVSDASKLDDLRTLLVHAGELEQAYRDEAPMGDIGKFERVTELAATAFLGRWLEGQPELTMSPIDVAEALANLSGALDSMPVEDTPVTVKVPEGFAFYGLYPEAYCVAALRWIQEHTIGSGQVLVIGIRSIGTTLSAVVLATLRAGGWTADRITVRPIGHTFARELELSMDEVGKPDWVLVVDEGPGLSGSSMASVAEAVQRAGVAADRIAFFPGHGGEPGPQATESVRRWWRETPRYVTPSSELRWNGRSLTEVLAERTAVLLGGGVDRVEDLSGGMWRTAAYPDVSEWPSVTAPFERTKYRAVLQDGRAVLWKHGEGRSLATLDMACGFAATPWIEGRRLSRADASPTLMERVGRYIADAAGPPLSDEEEIAARDRRWNITYWNTREVFGESIADKILEWRDGDSDPLNPLRYGDGRLSPHEWVLTTDGEVVKTDAGGHDCDHTAVGPQPVTWDIAGAWVEWGLDSCGGASLLAGLASGGLVCRHEDLRLFRLAYAAFRLGICSFCADLSGDEKERGRLRRDVERYRNCLVGVFEEMGITGFEARLPCG</sequence>
<dbReference type="KEGG" id="fgi:OP10G_3311"/>
<evidence type="ECO:0000313" key="2">
    <source>
        <dbReference type="Proteomes" id="UP000027982"/>
    </source>
</evidence>
<dbReference type="HOGENOM" id="CLU_468418_0_0_0"/>
<organism evidence="1 2">
    <name type="scientific">Fimbriimonas ginsengisoli Gsoil 348</name>
    <dbReference type="NCBI Taxonomy" id="661478"/>
    <lineage>
        <taxon>Bacteria</taxon>
        <taxon>Bacillati</taxon>
        <taxon>Armatimonadota</taxon>
        <taxon>Fimbriimonadia</taxon>
        <taxon>Fimbriimonadales</taxon>
        <taxon>Fimbriimonadaceae</taxon>
        <taxon>Fimbriimonas</taxon>
    </lineage>
</organism>
<reference evidence="1 2" key="1">
    <citation type="journal article" date="2014" name="PLoS ONE">
        <title>The first complete genome sequence of the class fimbriimonadia in the phylum armatimonadetes.</title>
        <authorList>
            <person name="Hu Z.Y."/>
            <person name="Wang Y.Z."/>
            <person name="Im W.T."/>
            <person name="Wang S.Y."/>
            <person name="Zhao G.P."/>
            <person name="Zheng H.J."/>
            <person name="Quan Z.X."/>
        </authorList>
    </citation>
    <scope>NUCLEOTIDE SEQUENCE [LARGE SCALE GENOMIC DNA]</scope>
    <source>
        <strain evidence="1">Gsoil 348</strain>
    </source>
</reference>
<proteinExistence type="predicted"/>
<keyword evidence="2" id="KW-1185">Reference proteome</keyword>
<evidence type="ECO:0000313" key="1">
    <source>
        <dbReference type="EMBL" id="AIE86679.1"/>
    </source>
</evidence>
<keyword evidence="1" id="KW-0132">Cell division</keyword>
<dbReference type="AlphaFoldDB" id="A0A068NY64"/>
<dbReference type="EMBL" id="CP007139">
    <property type="protein sequence ID" value="AIE86679.1"/>
    <property type="molecule type" value="Genomic_DNA"/>
</dbReference>
<dbReference type="STRING" id="661478.OP10G_3311"/>